<dbReference type="Proteomes" id="UP000515570">
    <property type="component" value="Chromosome"/>
</dbReference>
<dbReference type="AlphaFoldDB" id="A0A7G5FG89"/>
<gene>
    <name evidence="1" type="ORF">HW450_02460</name>
</gene>
<protein>
    <recommendedName>
        <fullName evidence="3">AraC family transcriptional regulator</fullName>
    </recommendedName>
</protein>
<proteinExistence type="predicted"/>
<dbReference type="SUPFAM" id="SSF55136">
    <property type="entry name" value="Probable bacterial effector-binding domain"/>
    <property type="match status" value="1"/>
</dbReference>
<accession>A0A7G5FG89</accession>
<keyword evidence="2" id="KW-1185">Reference proteome</keyword>
<evidence type="ECO:0000313" key="1">
    <source>
        <dbReference type="EMBL" id="QMV85630.1"/>
    </source>
</evidence>
<organism evidence="1 2">
    <name type="scientific">Corynebacterium hindlerae</name>
    <dbReference type="NCBI Taxonomy" id="699041"/>
    <lineage>
        <taxon>Bacteria</taxon>
        <taxon>Bacillati</taxon>
        <taxon>Actinomycetota</taxon>
        <taxon>Actinomycetes</taxon>
        <taxon>Mycobacteriales</taxon>
        <taxon>Corynebacteriaceae</taxon>
        <taxon>Corynebacterium</taxon>
    </lineage>
</organism>
<dbReference type="InterPro" id="IPR011256">
    <property type="entry name" value="Reg_factor_effector_dom_sf"/>
</dbReference>
<sequence length="150" mass="16038">MYLTDPHPDDFSVFDVAPVATVVVRRRAVSGAQVPQLYDAALARISAATKFGDVIAHGPPFSLFRSLGDTMDVDIGVPGVLTAVDPNLLVSELPGGPLARLSYRGPQEQLPLAWAEFSARIAGQGLATIGPTWESYVDHPHRTDLYSVVA</sequence>
<dbReference type="EMBL" id="CP059833">
    <property type="protein sequence ID" value="QMV85630.1"/>
    <property type="molecule type" value="Genomic_DNA"/>
</dbReference>
<reference evidence="1 2" key="1">
    <citation type="submission" date="2020-07" db="EMBL/GenBank/DDBJ databases">
        <title>non toxigenic Corynebacterium sp. nov from a clinical source.</title>
        <authorList>
            <person name="Bernier A.-M."/>
            <person name="Bernard K."/>
        </authorList>
    </citation>
    <scope>NUCLEOTIDE SEQUENCE [LARGE SCALE GENOMIC DNA]</scope>
    <source>
        <strain evidence="2">NML 93-0612</strain>
    </source>
</reference>
<name>A0A7G5FG89_9CORY</name>
<evidence type="ECO:0000313" key="2">
    <source>
        <dbReference type="Proteomes" id="UP000515570"/>
    </source>
</evidence>
<dbReference type="RefSeq" id="WP_182386451.1">
    <property type="nucleotide sequence ID" value="NZ_CP059833.1"/>
</dbReference>
<evidence type="ECO:0008006" key="3">
    <source>
        <dbReference type="Google" id="ProtNLM"/>
    </source>
</evidence>
<dbReference type="Gene3D" id="3.20.80.10">
    <property type="entry name" value="Regulatory factor, effector binding domain"/>
    <property type="match status" value="1"/>
</dbReference>